<comment type="caution">
    <text evidence="2">The sequence shown here is derived from an EMBL/GenBank/DDBJ whole genome shotgun (WGS) entry which is preliminary data.</text>
</comment>
<evidence type="ECO:0000313" key="3">
    <source>
        <dbReference type="Proteomes" id="UP000034044"/>
    </source>
</evidence>
<proteinExistence type="predicted"/>
<protein>
    <submittedName>
        <fullName evidence="2">Uncharacterized protein</fullName>
    </submittedName>
</protein>
<evidence type="ECO:0000313" key="2">
    <source>
        <dbReference type="EMBL" id="KKQ23417.1"/>
    </source>
</evidence>
<keyword evidence="1" id="KW-1133">Transmembrane helix</keyword>
<dbReference type="AlphaFoldDB" id="A0A0G0G039"/>
<name>A0A0G0G039_9BACT</name>
<feature type="transmembrane region" description="Helical" evidence="1">
    <location>
        <begin position="156"/>
        <end position="177"/>
    </location>
</feature>
<accession>A0A0G0G039</accession>
<reference evidence="2 3" key="1">
    <citation type="journal article" date="2015" name="Nature">
        <title>rRNA introns, odd ribosomes, and small enigmatic genomes across a large radiation of phyla.</title>
        <authorList>
            <person name="Brown C.T."/>
            <person name="Hug L.A."/>
            <person name="Thomas B.C."/>
            <person name="Sharon I."/>
            <person name="Castelle C.J."/>
            <person name="Singh A."/>
            <person name="Wilkins M.J."/>
            <person name="Williams K.H."/>
            <person name="Banfield J.F."/>
        </authorList>
    </citation>
    <scope>NUCLEOTIDE SEQUENCE [LARGE SCALE GENOMIC DNA]</scope>
</reference>
<keyword evidence="1" id="KW-0812">Transmembrane</keyword>
<keyword evidence="1" id="KW-0472">Membrane</keyword>
<gene>
    <name evidence="2" type="ORF">US36_C0001G0026</name>
</gene>
<dbReference type="EMBL" id="LBSR01000001">
    <property type="protein sequence ID" value="KKQ23417.1"/>
    <property type="molecule type" value="Genomic_DNA"/>
</dbReference>
<organism evidence="2 3">
    <name type="scientific">Candidatus Wolfebacteria bacterium GW2011_GWC1_37_10</name>
    <dbReference type="NCBI Taxonomy" id="1619010"/>
    <lineage>
        <taxon>Bacteria</taxon>
        <taxon>Candidatus Wolfeibacteriota</taxon>
    </lineage>
</organism>
<evidence type="ECO:0000256" key="1">
    <source>
        <dbReference type="SAM" id="Phobius"/>
    </source>
</evidence>
<feature type="transmembrane region" description="Helical" evidence="1">
    <location>
        <begin position="107"/>
        <end position="130"/>
    </location>
</feature>
<feature type="transmembrane region" description="Helical" evidence="1">
    <location>
        <begin position="84"/>
        <end position="101"/>
    </location>
</feature>
<sequence length="180" mass="20343">MILSSHIIVASAASAQFASRPADLSNSLIVFVVSFISHYALDFIPHWDYHLASIKKFPADNNSYEEKKFIISFRTISSDLFKNLIDGIIGLSGAVLILGFPTDFEKLFLIFIAVFASILPDALEVCYLIFKKFPLTLIHRFHHFTHTRKVFEGRPFFGIISQIISVAIISAVLFLLANWF</sequence>
<dbReference type="Proteomes" id="UP000034044">
    <property type="component" value="Unassembled WGS sequence"/>
</dbReference>